<reference evidence="1 2" key="1">
    <citation type="submission" date="2015-01" db="EMBL/GenBank/DDBJ databases">
        <title>Genome of allotetraploid Gossypium barbadense reveals genomic plasticity and fiber elongation in cotton evolution.</title>
        <authorList>
            <person name="Chen X."/>
            <person name="Liu X."/>
            <person name="Zhao B."/>
            <person name="Zheng H."/>
            <person name="Hu Y."/>
            <person name="Lu G."/>
            <person name="Yang C."/>
            <person name="Chen J."/>
            <person name="Shan C."/>
            <person name="Zhang L."/>
            <person name="Zhou Y."/>
            <person name="Wang L."/>
            <person name="Guo W."/>
            <person name="Bai Y."/>
            <person name="Ruan J."/>
            <person name="Shangguan X."/>
            <person name="Mao Y."/>
            <person name="Jiang J."/>
            <person name="Zhu Y."/>
            <person name="Lei J."/>
            <person name="Kang H."/>
            <person name="Chen S."/>
            <person name="He X."/>
            <person name="Wang R."/>
            <person name="Wang Y."/>
            <person name="Chen J."/>
            <person name="Wang L."/>
            <person name="Yu S."/>
            <person name="Wang B."/>
            <person name="Wei J."/>
            <person name="Song S."/>
            <person name="Lu X."/>
            <person name="Gao Z."/>
            <person name="Gu W."/>
            <person name="Deng X."/>
            <person name="Ma D."/>
            <person name="Wang S."/>
            <person name="Liang W."/>
            <person name="Fang L."/>
            <person name="Cai C."/>
            <person name="Zhu X."/>
            <person name="Zhou B."/>
            <person name="Zhang Y."/>
            <person name="Chen Z."/>
            <person name="Xu S."/>
            <person name="Zhu R."/>
            <person name="Wang S."/>
            <person name="Zhang T."/>
            <person name="Zhao G."/>
        </authorList>
    </citation>
    <scope>NUCLEOTIDE SEQUENCE [LARGE SCALE GENOMIC DNA]</scope>
    <source>
        <strain evidence="2">cv. Xinhai21</strain>
        <tissue evidence="1">Leaf</tissue>
    </source>
</reference>
<dbReference type="Proteomes" id="UP000239757">
    <property type="component" value="Unassembled WGS sequence"/>
</dbReference>
<dbReference type="OrthoDB" id="1415772at2759"/>
<sequence>MDRLSVALNRSCLIKVTLGGTSEFCRFGFIEIYIVGNADSYLQEWHSSRQLFGEAVEEPLRGRLKCNIDAAVFDSDNATAWAAVVRDWNGRFAHCWSDFRASALLTRGKLMWLMIANSDC</sequence>
<evidence type="ECO:0000313" key="1">
    <source>
        <dbReference type="EMBL" id="PPR80372.1"/>
    </source>
</evidence>
<gene>
    <name evidence="1" type="ORF">GOBAR_AA40344</name>
</gene>
<accession>A0A2P5VNF9</accession>
<name>A0A2P5VNF9_GOSBA</name>
<evidence type="ECO:0000313" key="2">
    <source>
        <dbReference type="Proteomes" id="UP000239757"/>
    </source>
</evidence>
<proteinExistence type="predicted"/>
<organism evidence="1 2">
    <name type="scientific">Gossypium barbadense</name>
    <name type="common">Sea Island cotton</name>
    <name type="synonym">Hibiscus barbadensis</name>
    <dbReference type="NCBI Taxonomy" id="3634"/>
    <lineage>
        <taxon>Eukaryota</taxon>
        <taxon>Viridiplantae</taxon>
        <taxon>Streptophyta</taxon>
        <taxon>Embryophyta</taxon>
        <taxon>Tracheophyta</taxon>
        <taxon>Spermatophyta</taxon>
        <taxon>Magnoliopsida</taxon>
        <taxon>eudicotyledons</taxon>
        <taxon>Gunneridae</taxon>
        <taxon>Pentapetalae</taxon>
        <taxon>rosids</taxon>
        <taxon>malvids</taxon>
        <taxon>Malvales</taxon>
        <taxon>Malvaceae</taxon>
        <taxon>Malvoideae</taxon>
        <taxon>Gossypium</taxon>
    </lineage>
</organism>
<protein>
    <submittedName>
        <fullName evidence="1">Uncharacterized protein</fullName>
    </submittedName>
</protein>
<dbReference type="EMBL" id="KZ671878">
    <property type="protein sequence ID" value="PPR80372.1"/>
    <property type="molecule type" value="Genomic_DNA"/>
</dbReference>
<dbReference type="AlphaFoldDB" id="A0A2P5VNF9"/>